<dbReference type="PROSITE" id="PS51186">
    <property type="entry name" value="GNAT"/>
    <property type="match status" value="1"/>
</dbReference>
<feature type="domain" description="N-acetyltransferase" evidence="1">
    <location>
        <begin position="1"/>
        <end position="143"/>
    </location>
</feature>
<dbReference type="SUPFAM" id="SSF55729">
    <property type="entry name" value="Acyl-CoA N-acyltransferases (Nat)"/>
    <property type="match status" value="1"/>
</dbReference>
<dbReference type="Gene3D" id="3.40.630.30">
    <property type="match status" value="1"/>
</dbReference>
<accession>A0ABW6CWZ4</accession>
<organism evidence="2 3">
    <name type="scientific">Phenylobacterium ferrooxidans</name>
    <dbReference type="NCBI Taxonomy" id="2982689"/>
    <lineage>
        <taxon>Bacteria</taxon>
        <taxon>Pseudomonadati</taxon>
        <taxon>Pseudomonadota</taxon>
        <taxon>Alphaproteobacteria</taxon>
        <taxon>Caulobacterales</taxon>
        <taxon>Caulobacteraceae</taxon>
        <taxon>Phenylobacterium</taxon>
    </lineage>
</organism>
<keyword evidence="3" id="KW-1185">Reference proteome</keyword>
<evidence type="ECO:0000259" key="1">
    <source>
        <dbReference type="PROSITE" id="PS51186"/>
    </source>
</evidence>
<comment type="caution">
    <text evidence="2">The sequence shown here is derived from an EMBL/GenBank/DDBJ whole genome shotgun (WGS) entry which is preliminary data.</text>
</comment>
<dbReference type="InterPro" id="IPR000182">
    <property type="entry name" value="GNAT_dom"/>
</dbReference>
<reference evidence="2 3" key="1">
    <citation type="submission" date="2022-09" db="EMBL/GenBank/DDBJ databases">
        <title>New species of Phenylobacterium.</title>
        <authorList>
            <person name="Mieszkin S."/>
        </authorList>
    </citation>
    <scope>NUCLEOTIDE SEQUENCE [LARGE SCALE GENOMIC DNA]</scope>
    <source>
        <strain evidence="2 3">HK31-G</strain>
    </source>
</reference>
<dbReference type="EMBL" id="JAOTJD010000033">
    <property type="protein sequence ID" value="MFD3265438.1"/>
    <property type="molecule type" value="Genomic_DNA"/>
</dbReference>
<gene>
    <name evidence="2" type="ORF">OCL97_15885</name>
</gene>
<sequence>MIRHAKPADHAAIREVNIAAFGKPDEADLVERLRADGDKVFELVADEDGVVVGHIFYSRLWADSVNMYAALAPMAVRPDLQRSGVGSRLVKASLDTAREFGTHAVIVLGHPTYYPKFGFTPEAAAKVKAPYSGSPAFMALEIEDGALAEPVLVAYPDAFGN</sequence>
<dbReference type="RefSeq" id="WP_377370868.1">
    <property type="nucleotide sequence ID" value="NZ_JAOTJD010000033.1"/>
</dbReference>
<protein>
    <submittedName>
        <fullName evidence="2">N-acetyltransferase</fullName>
    </submittedName>
</protein>
<dbReference type="Proteomes" id="UP001598130">
    <property type="component" value="Unassembled WGS sequence"/>
</dbReference>
<proteinExistence type="predicted"/>
<dbReference type="Pfam" id="PF00583">
    <property type="entry name" value="Acetyltransf_1"/>
    <property type="match status" value="1"/>
</dbReference>
<evidence type="ECO:0000313" key="3">
    <source>
        <dbReference type="Proteomes" id="UP001598130"/>
    </source>
</evidence>
<evidence type="ECO:0000313" key="2">
    <source>
        <dbReference type="EMBL" id="MFD3265438.1"/>
    </source>
</evidence>
<dbReference type="InterPro" id="IPR016181">
    <property type="entry name" value="Acyl_CoA_acyltransferase"/>
</dbReference>
<name>A0ABW6CWZ4_9CAUL</name>
<dbReference type="CDD" id="cd04301">
    <property type="entry name" value="NAT_SF"/>
    <property type="match status" value="1"/>
</dbReference>